<feature type="transmembrane region" description="Helical" evidence="1">
    <location>
        <begin position="78"/>
        <end position="101"/>
    </location>
</feature>
<evidence type="ECO:0000313" key="2">
    <source>
        <dbReference type="EMBL" id="MFB9211439.1"/>
    </source>
</evidence>
<evidence type="ECO:0000313" key="3">
    <source>
        <dbReference type="Proteomes" id="UP001589654"/>
    </source>
</evidence>
<keyword evidence="3" id="KW-1185">Reference proteome</keyword>
<keyword evidence="1" id="KW-1133">Transmembrane helix</keyword>
<feature type="transmembrane region" description="Helical" evidence="1">
    <location>
        <begin position="6"/>
        <end position="28"/>
    </location>
</feature>
<keyword evidence="1" id="KW-0812">Transmembrane</keyword>
<reference evidence="2 3" key="1">
    <citation type="submission" date="2024-09" db="EMBL/GenBank/DDBJ databases">
        <authorList>
            <person name="Sun Q."/>
            <person name="Mori K."/>
        </authorList>
    </citation>
    <scope>NUCLEOTIDE SEQUENCE [LARGE SCALE GENOMIC DNA]</scope>
    <source>
        <strain evidence="2 3">CECT 7682</strain>
    </source>
</reference>
<comment type="caution">
    <text evidence="2">The sequence shown here is derived from an EMBL/GenBank/DDBJ whole genome shotgun (WGS) entry which is preliminary data.</text>
</comment>
<evidence type="ECO:0000256" key="1">
    <source>
        <dbReference type="SAM" id="Phobius"/>
    </source>
</evidence>
<dbReference type="EMBL" id="JBHMEW010000048">
    <property type="protein sequence ID" value="MFB9211439.1"/>
    <property type="molecule type" value="Genomic_DNA"/>
</dbReference>
<dbReference type="Proteomes" id="UP001589654">
    <property type="component" value="Unassembled WGS sequence"/>
</dbReference>
<name>A0ABV5J646_9BACT</name>
<proteinExistence type="predicted"/>
<protein>
    <submittedName>
        <fullName evidence="2">Uncharacterized protein</fullName>
    </submittedName>
</protein>
<gene>
    <name evidence="2" type="ORF">ACFFUR_06460</name>
</gene>
<keyword evidence="1" id="KW-0472">Membrane</keyword>
<sequence length="109" mass="11612">MDSFDIMLGVGYLLIGLGLIAAIIMPLIKSIDNPQSLVKIGVGVLGVLVLFLIAYSISSDEVLPKYAVKPFNLTPGTSKMVGGVLITTYLLFGLSLIGIVITEFNKLLK</sequence>
<dbReference type="RefSeq" id="WP_290246595.1">
    <property type="nucleotide sequence ID" value="NZ_JAUFQT010000001.1"/>
</dbReference>
<organism evidence="2 3">
    <name type="scientific">Echinicola jeungdonensis</name>
    <dbReference type="NCBI Taxonomy" id="709343"/>
    <lineage>
        <taxon>Bacteria</taxon>
        <taxon>Pseudomonadati</taxon>
        <taxon>Bacteroidota</taxon>
        <taxon>Cytophagia</taxon>
        <taxon>Cytophagales</taxon>
        <taxon>Cyclobacteriaceae</taxon>
        <taxon>Echinicola</taxon>
    </lineage>
</organism>
<feature type="transmembrane region" description="Helical" evidence="1">
    <location>
        <begin position="40"/>
        <end position="58"/>
    </location>
</feature>
<accession>A0ABV5J646</accession>